<proteinExistence type="predicted"/>
<dbReference type="Gene3D" id="2.30.30.140">
    <property type="match status" value="1"/>
</dbReference>
<dbReference type="Proteomes" id="UP001140949">
    <property type="component" value="Unassembled WGS sequence"/>
</dbReference>
<dbReference type="GO" id="GO:0000785">
    <property type="term" value="C:chromatin"/>
    <property type="evidence" value="ECO:0007669"/>
    <property type="project" value="TreeGrafter"/>
</dbReference>
<evidence type="ECO:0000313" key="7">
    <source>
        <dbReference type="Proteomes" id="UP001140949"/>
    </source>
</evidence>
<evidence type="ECO:0000256" key="3">
    <source>
        <dbReference type="ARBA" id="ARBA00023204"/>
    </source>
</evidence>
<dbReference type="AlphaFoldDB" id="A0AAX6GBE2"/>
<reference evidence="6" key="2">
    <citation type="submission" date="2023-04" db="EMBL/GenBank/DDBJ databases">
        <authorList>
            <person name="Bruccoleri R.E."/>
            <person name="Oakeley E.J."/>
            <person name="Faust A.-M."/>
            <person name="Dessus-Babus S."/>
            <person name="Altorfer M."/>
            <person name="Burckhardt D."/>
            <person name="Oertli M."/>
            <person name="Naumann U."/>
            <person name="Petersen F."/>
            <person name="Wong J."/>
        </authorList>
    </citation>
    <scope>NUCLEOTIDE SEQUENCE</scope>
    <source>
        <strain evidence="6">GSM-AAB239-AS_SAM_17_03QT</strain>
        <tissue evidence="6">Leaf</tissue>
    </source>
</reference>
<evidence type="ECO:0000256" key="2">
    <source>
        <dbReference type="ARBA" id="ARBA00022763"/>
    </source>
</evidence>
<feature type="region of interest" description="Disordered" evidence="5">
    <location>
        <begin position="29"/>
        <end position="84"/>
    </location>
</feature>
<keyword evidence="3" id="KW-0234">DNA repair</keyword>
<name>A0AAX6GBE2_IRIPA</name>
<protein>
    <submittedName>
        <fullName evidence="6">Sister chromatid cohesion protein PDS5-like protein A</fullName>
    </submittedName>
</protein>
<dbReference type="EMBL" id="JANAVB010021600">
    <property type="protein sequence ID" value="KAJ6825568.1"/>
    <property type="molecule type" value="Genomic_DNA"/>
</dbReference>
<dbReference type="GO" id="GO:0005634">
    <property type="term" value="C:nucleus"/>
    <property type="evidence" value="ECO:0007669"/>
    <property type="project" value="UniProtKB-SubCell"/>
</dbReference>
<dbReference type="PANTHER" id="PTHR12663:SF0">
    <property type="entry name" value="PRECOCIOUS DISSOCIATION OF SISTERS 5, ISOFORM A"/>
    <property type="match status" value="1"/>
</dbReference>
<evidence type="ECO:0000313" key="6">
    <source>
        <dbReference type="EMBL" id="KAJ6825568.1"/>
    </source>
</evidence>
<dbReference type="CDD" id="cd20404">
    <property type="entry name" value="Tudor_Agenet_AtEML-like"/>
    <property type="match status" value="1"/>
</dbReference>
<evidence type="ECO:0000256" key="4">
    <source>
        <dbReference type="ARBA" id="ARBA00023242"/>
    </source>
</evidence>
<comment type="caution">
    <text evidence="6">The sequence shown here is derived from an EMBL/GenBank/DDBJ whole genome shotgun (WGS) entry which is preliminary data.</text>
</comment>
<dbReference type="PANTHER" id="PTHR12663">
    <property type="entry name" value="ANDROGEN INDUCED INHIBITOR OF PROLIFERATION AS3 / PDS5-RELATED"/>
    <property type="match status" value="1"/>
</dbReference>
<gene>
    <name evidence="6" type="ORF">M6B38_376795</name>
</gene>
<reference evidence="6" key="1">
    <citation type="journal article" date="2023" name="GigaByte">
        <title>Genome assembly of the bearded iris, Iris pallida Lam.</title>
        <authorList>
            <person name="Bruccoleri R.E."/>
            <person name="Oakeley E.J."/>
            <person name="Faust A.M.E."/>
            <person name="Altorfer M."/>
            <person name="Dessus-Babus S."/>
            <person name="Burckhardt D."/>
            <person name="Oertli M."/>
            <person name="Naumann U."/>
            <person name="Petersen F."/>
            <person name="Wong J."/>
        </authorList>
    </citation>
    <scope>NUCLEOTIDE SEQUENCE</scope>
    <source>
        <strain evidence="6">GSM-AAB239-AS_SAM_17_03QT</strain>
    </source>
</reference>
<comment type="subcellular location">
    <subcellularLocation>
        <location evidence="1">Nucleus</location>
    </subcellularLocation>
</comment>
<keyword evidence="2" id="KW-0227">DNA damage</keyword>
<keyword evidence="7" id="KW-1185">Reference proteome</keyword>
<dbReference type="SUPFAM" id="SSF63748">
    <property type="entry name" value="Tudor/PWWP/MBT"/>
    <property type="match status" value="1"/>
</dbReference>
<keyword evidence="4" id="KW-0539">Nucleus</keyword>
<organism evidence="6 7">
    <name type="scientific">Iris pallida</name>
    <name type="common">Sweet iris</name>
    <dbReference type="NCBI Taxonomy" id="29817"/>
    <lineage>
        <taxon>Eukaryota</taxon>
        <taxon>Viridiplantae</taxon>
        <taxon>Streptophyta</taxon>
        <taxon>Embryophyta</taxon>
        <taxon>Tracheophyta</taxon>
        <taxon>Spermatophyta</taxon>
        <taxon>Magnoliopsida</taxon>
        <taxon>Liliopsida</taxon>
        <taxon>Asparagales</taxon>
        <taxon>Iridaceae</taxon>
        <taxon>Iridoideae</taxon>
        <taxon>Irideae</taxon>
        <taxon>Iris</taxon>
    </lineage>
</organism>
<evidence type="ECO:0000256" key="5">
    <source>
        <dbReference type="SAM" id="MobiDB-lite"/>
    </source>
</evidence>
<dbReference type="GO" id="GO:0007064">
    <property type="term" value="P:mitotic sister chromatid cohesion"/>
    <property type="evidence" value="ECO:0007669"/>
    <property type="project" value="InterPro"/>
</dbReference>
<accession>A0AAX6GBE2</accession>
<evidence type="ECO:0000256" key="1">
    <source>
        <dbReference type="ARBA" id="ARBA00004123"/>
    </source>
</evidence>
<dbReference type="InterPro" id="IPR039776">
    <property type="entry name" value="Pds5"/>
</dbReference>
<dbReference type="GO" id="GO:0006281">
    <property type="term" value="P:DNA repair"/>
    <property type="evidence" value="ECO:0007669"/>
    <property type="project" value="UniProtKB-KW"/>
</dbReference>
<sequence length="125" mass="13571">MNLPILIYWFPACPQSKACCPGVIKKDAEGSKSGAISNPMKSPNLAGTAKEVGGTRSSSGSSRKRKVRRVSGLTKCSSHSAQGGEGLIGSRIKVWWPLDKVFYEGVVRSYDPEKKKHEVLYDDGK</sequence>